<name>A0A653CSR9_CALMS</name>
<keyword evidence="2" id="KW-1185">Reference proteome</keyword>
<evidence type="ECO:0000313" key="2">
    <source>
        <dbReference type="Proteomes" id="UP000410492"/>
    </source>
</evidence>
<dbReference type="AlphaFoldDB" id="A0A653CSR9"/>
<sequence>MCYGILSWGNASHAQIQKVFLVQKAAMRGIVKANRREHCQPIFQNLDVMTVYAVIIYENLRYIKRHKNLFRSSSEIHSHNTRHKSNLNQPRGRIDKTKIIGIDLYNLPPLSITNLPIDLFERKIKTFLKQLAPYSINEFKTHLNDNLSL</sequence>
<reference evidence="1 2" key="1">
    <citation type="submission" date="2019-01" db="EMBL/GenBank/DDBJ databases">
        <authorList>
            <person name="Sayadi A."/>
        </authorList>
    </citation>
    <scope>NUCLEOTIDE SEQUENCE [LARGE SCALE GENOMIC DNA]</scope>
</reference>
<proteinExistence type="predicted"/>
<dbReference type="OrthoDB" id="6702248at2759"/>
<evidence type="ECO:0000313" key="1">
    <source>
        <dbReference type="EMBL" id="VEN50802.1"/>
    </source>
</evidence>
<accession>A0A653CSR9</accession>
<dbReference type="Proteomes" id="UP000410492">
    <property type="component" value="Unassembled WGS sequence"/>
</dbReference>
<organism evidence="1 2">
    <name type="scientific">Callosobruchus maculatus</name>
    <name type="common">Southern cowpea weevil</name>
    <name type="synonym">Pulse bruchid</name>
    <dbReference type="NCBI Taxonomy" id="64391"/>
    <lineage>
        <taxon>Eukaryota</taxon>
        <taxon>Metazoa</taxon>
        <taxon>Ecdysozoa</taxon>
        <taxon>Arthropoda</taxon>
        <taxon>Hexapoda</taxon>
        <taxon>Insecta</taxon>
        <taxon>Pterygota</taxon>
        <taxon>Neoptera</taxon>
        <taxon>Endopterygota</taxon>
        <taxon>Coleoptera</taxon>
        <taxon>Polyphaga</taxon>
        <taxon>Cucujiformia</taxon>
        <taxon>Chrysomeloidea</taxon>
        <taxon>Chrysomelidae</taxon>
        <taxon>Bruchinae</taxon>
        <taxon>Bruchini</taxon>
        <taxon>Callosobruchus</taxon>
    </lineage>
</organism>
<protein>
    <submittedName>
        <fullName evidence="1">Uncharacterized protein</fullName>
    </submittedName>
</protein>
<dbReference type="EMBL" id="CAACVG010008713">
    <property type="protein sequence ID" value="VEN50802.1"/>
    <property type="molecule type" value="Genomic_DNA"/>
</dbReference>
<gene>
    <name evidence="1" type="ORF">CALMAC_LOCUS11436</name>
</gene>